<keyword evidence="1" id="KW-0812">Transmembrane</keyword>
<evidence type="ECO:0000256" key="1">
    <source>
        <dbReference type="SAM" id="Phobius"/>
    </source>
</evidence>
<organism evidence="2 3">
    <name type="scientific">Methylocapsa polymorpha</name>
    <dbReference type="NCBI Taxonomy" id="3080828"/>
    <lineage>
        <taxon>Bacteria</taxon>
        <taxon>Pseudomonadati</taxon>
        <taxon>Pseudomonadota</taxon>
        <taxon>Alphaproteobacteria</taxon>
        <taxon>Hyphomicrobiales</taxon>
        <taxon>Beijerinckiaceae</taxon>
        <taxon>Methylocapsa</taxon>
    </lineage>
</organism>
<gene>
    <name evidence="2" type="ORF">RZS28_03615</name>
</gene>
<keyword evidence="3" id="KW-1185">Reference proteome</keyword>
<keyword evidence="1" id="KW-0472">Membrane</keyword>
<proteinExistence type="predicted"/>
<dbReference type="Proteomes" id="UP001626536">
    <property type="component" value="Chromosome"/>
</dbReference>
<name>A0ABZ0HUK7_9HYPH</name>
<reference evidence="2 3" key="1">
    <citation type="submission" date="2023-10" db="EMBL/GenBank/DDBJ databases">
        <title>Novel methanotroph of the genus Methylocapsa from a subarctic wetland.</title>
        <authorList>
            <person name="Belova S.E."/>
            <person name="Oshkin I.Y."/>
            <person name="Miroshnikov K."/>
            <person name="Dedysh S.N."/>
        </authorList>
    </citation>
    <scope>NUCLEOTIDE SEQUENCE [LARGE SCALE GENOMIC DNA]</scope>
    <source>
        <strain evidence="2 3">RX1</strain>
    </source>
</reference>
<evidence type="ECO:0008006" key="4">
    <source>
        <dbReference type="Google" id="ProtNLM"/>
    </source>
</evidence>
<accession>A0ABZ0HUK7</accession>
<evidence type="ECO:0000313" key="2">
    <source>
        <dbReference type="EMBL" id="WOJ90393.1"/>
    </source>
</evidence>
<dbReference type="EMBL" id="CP136862">
    <property type="protein sequence ID" value="WOJ90393.1"/>
    <property type="molecule type" value="Genomic_DNA"/>
</dbReference>
<sequence length="445" mass="49537">MTPQADFMVIAPILPGREAELRSLLLTMNRFPGTADPNNPIVPFGQFDTLHFARFVILNDSTLADLEAYGAAFPNAPVYLAFLGDCDGSAEGLLADFAFRAAAGLRQIFAHCEGFDPNGDLLQWMLSHSVKSAAVYVNWIGRTVRQIREEAALHEALTTYLAALSIDDPPQQLRNELRRAVREGGPVLTPPAPTPLAWQVRRLLSFAAAGAAAFVLLLPVLLLSLESALLVYGLIGALVLLALAAFLVQLRRHETTDPVILTPPTDAHLTELGAIQDYDVTNQYSAFGSVKPGLFRRRTTIVVLWLIKLATPILYPRGGLARVKTIHFARWVFFDDKRRVFFASNYDGSAESYMDDFVNKVFFGLNLVFSNGVAYPRTDFLLCGGASREQEFKNFQRRHALPTEVWHKAYPGLTLFDIDRNARIREGLQQDSMTDAEIRQWLSEI</sequence>
<feature type="transmembrane region" description="Helical" evidence="1">
    <location>
        <begin position="229"/>
        <end position="248"/>
    </location>
</feature>
<dbReference type="RefSeq" id="WP_407339841.1">
    <property type="nucleotide sequence ID" value="NZ_CP136862.1"/>
</dbReference>
<feature type="transmembrane region" description="Helical" evidence="1">
    <location>
        <begin position="203"/>
        <end position="223"/>
    </location>
</feature>
<protein>
    <recommendedName>
        <fullName evidence="4">Peroxidase</fullName>
    </recommendedName>
</protein>
<keyword evidence="1" id="KW-1133">Transmembrane helix</keyword>
<evidence type="ECO:0000313" key="3">
    <source>
        <dbReference type="Proteomes" id="UP001626536"/>
    </source>
</evidence>